<dbReference type="AlphaFoldDB" id="A0A0J6CJX8"/>
<dbReference type="EMBL" id="LFJV01000059">
    <property type="protein sequence ID" value="KMM32474.1"/>
    <property type="molecule type" value="Genomic_DNA"/>
</dbReference>
<comment type="subcellular location">
    <subcellularLocation>
        <location evidence="1">Membrane</location>
        <topology evidence="1">Single-pass membrane protein</topology>
    </subcellularLocation>
</comment>
<protein>
    <recommendedName>
        <fullName evidence="5">Translocation and assembly module TamB C-terminal domain-containing protein</fullName>
    </recommendedName>
</protein>
<keyword evidence="3" id="KW-1133">Transmembrane helix</keyword>
<evidence type="ECO:0000313" key="6">
    <source>
        <dbReference type="EMBL" id="KMM32474.1"/>
    </source>
</evidence>
<evidence type="ECO:0000256" key="1">
    <source>
        <dbReference type="ARBA" id="ARBA00004167"/>
    </source>
</evidence>
<dbReference type="Proteomes" id="UP000036166">
    <property type="component" value="Unassembled WGS sequence"/>
</dbReference>
<comment type="caution">
    <text evidence="6">The sequence shown here is derived from an EMBL/GenBank/DDBJ whole genome shotgun (WGS) entry which is preliminary data.</text>
</comment>
<organism evidence="6 7">
    <name type="scientific">Parabacteroides goldsteinii</name>
    <dbReference type="NCBI Taxonomy" id="328812"/>
    <lineage>
        <taxon>Bacteria</taxon>
        <taxon>Pseudomonadati</taxon>
        <taxon>Bacteroidota</taxon>
        <taxon>Bacteroidia</taxon>
        <taxon>Bacteroidales</taxon>
        <taxon>Tannerellaceae</taxon>
        <taxon>Parabacteroides</taxon>
    </lineage>
</organism>
<evidence type="ECO:0000256" key="4">
    <source>
        <dbReference type="ARBA" id="ARBA00023136"/>
    </source>
</evidence>
<dbReference type="PATRIC" id="fig|328812.4.peg.4399"/>
<proteinExistence type="predicted"/>
<accession>A0A0J6CJX8</accession>
<evidence type="ECO:0000313" key="7">
    <source>
        <dbReference type="Proteomes" id="UP000036166"/>
    </source>
</evidence>
<gene>
    <name evidence="6" type="ORF">ACM15_17175</name>
</gene>
<evidence type="ECO:0000256" key="3">
    <source>
        <dbReference type="ARBA" id="ARBA00022989"/>
    </source>
</evidence>
<sequence length="123" mass="14054">MLLSSQLLDNRLLFNGSFGYRNNTYQQKNDFVGEFDLEYKLTPSGEIRLKAYNHANDMYKYLNGALTTQGVGVMFKKDFSHLSEFFRRRRKLVSIIPLAPADTITPAKADSTIVTVPSRPEDK</sequence>
<reference evidence="6 7" key="1">
    <citation type="submission" date="2015-06" db="EMBL/GenBank/DDBJ databases">
        <title>Draft Genome Sequence of Parabacteroides goldsteinii with Putative Novel Metallo-Beta-Lactamases Isolated from a Blood Culture from a Human Patient.</title>
        <authorList>
            <person name="Krogh T.J."/>
            <person name="Agergaard C.N."/>
            <person name="Moller-Jensen J."/>
            <person name="Justesen U.S."/>
        </authorList>
    </citation>
    <scope>NUCLEOTIDE SEQUENCE [LARGE SCALE GENOMIC DNA]</scope>
    <source>
        <strain evidence="6 7">910340</strain>
    </source>
</reference>
<evidence type="ECO:0000256" key="2">
    <source>
        <dbReference type="ARBA" id="ARBA00022692"/>
    </source>
</evidence>
<keyword evidence="2" id="KW-0812">Transmembrane</keyword>
<dbReference type="Pfam" id="PF04357">
    <property type="entry name" value="TamB"/>
    <property type="match status" value="1"/>
</dbReference>
<dbReference type="GO" id="GO:0005886">
    <property type="term" value="C:plasma membrane"/>
    <property type="evidence" value="ECO:0007669"/>
    <property type="project" value="InterPro"/>
</dbReference>
<name>A0A0J6CJX8_9BACT</name>
<evidence type="ECO:0000259" key="5">
    <source>
        <dbReference type="Pfam" id="PF04357"/>
    </source>
</evidence>
<keyword evidence="4" id="KW-0472">Membrane</keyword>
<dbReference type="GO" id="GO:0009306">
    <property type="term" value="P:protein secretion"/>
    <property type="evidence" value="ECO:0007669"/>
    <property type="project" value="InterPro"/>
</dbReference>
<feature type="domain" description="Translocation and assembly module TamB C-terminal" evidence="5">
    <location>
        <begin position="3"/>
        <end position="79"/>
    </location>
</feature>
<dbReference type="InterPro" id="IPR007452">
    <property type="entry name" value="TamB_C"/>
</dbReference>